<reference evidence="2 3" key="1">
    <citation type="submission" date="2014-04" db="EMBL/GenBank/DDBJ databases">
        <title>Evolutionary Origins and Diversification of the Mycorrhizal Mutualists.</title>
        <authorList>
            <consortium name="DOE Joint Genome Institute"/>
            <consortium name="Mycorrhizal Genomics Consortium"/>
            <person name="Kohler A."/>
            <person name="Kuo A."/>
            <person name="Nagy L.G."/>
            <person name="Floudas D."/>
            <person name="Copeland A."/>
            <person name="Barry K.W."/>
            <person name="Cichocki N."/>
            <person name="Veneault-Fourrey C."/>
            <person name="LaButti K."/>
            <person name="Lindquist E.A."/>
            <person name="Lipzen A."/>
            <person name="Lundell T."/>
            <person name="Morin E."/>
            <person name="Murat C."/>
            <person name="Riley R."/>
            <person name="Ohm R."/>
            <person name="Sun H."/>
            <person name="Tunlid A."/>
            <person name="Henrissat B."/>
            <person name="Grigoriev I.V."/>
            <person name="Hibbett D.S."/>
            <person name="Martin F."/>
        </authorList>
    </citation>
    <scope>NUCLEOTIDE SEQUENCE [LARGE SCALE GENOMIC DNA]</scope>
    <source>
        <strain evidence="2 3">MD-312</strain>
    </source>
</reference>
<dbReference type="EMBL" id="KN839846">
    <property type="protein sequence ID" value="KIJ64567.1"/>
    <property type="molecule type" value="Genomic_DNA"/>
</dbReference>
<sequence length="159" mass="16357">MSDQSPPPKPKVGSLRDRIAAFENKGAASSPQGPAAAPVPRPKPGGLQWKPKPPSPPPSPDRAQTVEKKVAGVGGMSASDAMESIGRGGTLKERMAALQGRGAFSGGAPPPMPPKPTEKPKWKPPPVVSPPADEDQKEFIASPGAREASRSPPPRAIAS</sequence>
<dbReference type="HOGENOM" id="CLU_1673519_0_0_1"/>
<keyword evidence="3" id="KW-1185">Reference proteome</keyword>
<accession>A0A0C9WFY0</accession>
<dbReference type="AlphaFoldDB" id="A0A0C9WFY0"/>
<evidence type="ECO:0000256" key="1">
    <source>
        <dbReference type="SAM" id="MobiDB-lite"/>
    </source>
</evidence>
<feature type="region of interest" description="Disordered" evidence="1">
    <location>
        <begin position="1"/>
        <end position="159"/>
    </location>
</feature>
<gene>
    <name evidence="2" type="ORF">HYDPIDRAFT_68010</name>
</gene>
<evidence type="ECO:0000313" key="3">
    <source>
        <dbReference type="Proteomes" id="UP000053820"/>
    </source>
</evidence>
<dbReference type="Proteomes" id="UP000053820">
    <property type="component" value="Unassembled WGS sequence"/>
</dbReference>
<feature type="compositionally biased region" description="Pro residues" evidence="1">
    <location>
        <begin position="51"/>
        <end position="60"/>
    </location>
</feature>
<protein>
    <submittedName>
        <fullName evidence="2">Uncharacterized protein</fullName>
    </submittedName>
</protein>
<feature type="non-terminal residue" evidence="2">
    <location>
        <position position="159"/>
    </location>
</feature>
<evidence type="ECO:0000313" key="2">
    <source>
        <dbReference type="EMBL" id="KIJ64567.1"/>
    </source>
</evidence>
<dbReference type="OrthoDB" id="2804637at2759"/>
<name>A0A0C9WFY0_9AGAM</name>
<feature type="compositionally biased region" description="Low complexity" evidence="1">
    <location>
        <begin position="26"/>
        <end position="36"/>
    </location>
</feature>
<feature type="compositionally biased region" description="Pro residues" evidence="1">
    <location>
        <begin position="1"/>
        <end position="10"/>
    </location>
</feature>
<proteinExistence type="predicted"/>
<organism evidence="2 3">
    <name type="scientific">Hydnomerulius pinastri MD-312</name>
    <dbReference type="NCBI Taxonomy" id="994086"/>
    <lineage>
        <taxon>Eukaryota</taxon>
        <taxon>Fungi</taxon>
        <taxon>Dikarya</taxon>
        <taxon>Basidiomycota</taxon>
        <taxon>Agaricomycotina</taxon>
        <taxon>Agaricomycetes</taxon>
        <taxon>Agaricomycetidae</taxon>
        <taxon>Boletales</taxon>
        <taxon>Boletales incertae sedis</taxon>
        <taxon>Leucogyrophana</taxon>
    </lineage>
</organism>